<feature type="transmembrane region" description="Helical" evidence="7">
    <location>
        <begin position="303"/>
        <end position="326"/>
    </location>
</feature>
<comment type="caution">
    <text evidence="10">The sequence shown here is derived from an EMBL/GenBank/DDBJ whole genome shotgun (WGS) entry which is preliminary data.</text>
</comment>
<proteinExistence type="inferred from homology"/>
<evidence type="ECO:0000256" key="4">
    <source>
        <dbReference type="ARBA" id="ARBA00022989"/>
    </source>
</evidence>
<evidence type="ECO:0000259" key="9">
    <source>
        <dbReference type="Pfam" id="PF12704"/>
    </source>
</evidence>
<reference evidence="10" key="2">
    <citation type="journal article" date="2014" name="ISME J.">
        <title>Microbial stratification in low pH oxic and suboxic macroscopic growths along an acid mine drainage.</title>
        <authorList>
            <person name="Mendez-Garcia C."/>
            <person name="Mesa V."/>
            <person name="Sprenger R.R."/>
            <person name="Richter M."/>
            <person name="Diez M.S."/>
            <person name="Solano J."/>
            <person name="Bargiela R."/>
            <person name="Golyshina O.V."/>
            <person name="Manteca A."/>
            <person name="Ramos J.L."/>
            <person name="Gallego J.R."/>
            <person name="Llorente I."/>
            <person name="Martins Dos Santos V.A."/>
            <person name="Jensen O.N."/>
            <person name="Pelaez A.I."/>
            <person name="Sanchez J."/>
            <person name="Ferrer M."/>
        </authorList>
    </citation>
    <scope>NUCLEOTIDE SEQUENCE</scope>
</reference>
<accession>T1CNJ6</accession>
<sequence>MTLAAVSVVARYASVLSAGDVSGVSTLRIYYSLSIVSDLESLPVLPQELIHAMNQTLGNRVILAGIKPEQGRIVVGKLKYDIHIEAVTASYFSALGLVARGGKFVSYKDVAQNQKTIVLNAKLAESMFGHPEDAIGREVVLYIRGVASLYRVIGLVSRRFHGIGAGGRGNTSAWIPVSRSDRHLITLVSAPRQIAFPQLVERIVVALRFAGRDLSLNYPPGFHPILIRPFTLYNHQRMVSLIKVLFLYRDYISFLAVALIANAFFLQMLIVRRTAIQFRLERILGATKHVVVVDYLFRSARHFAVIVLTAIGGYIILALLMTHFALLAESDALVQKSSLIAASIYILTVATIAALVIELPQLWEGLNSESAWIGDEKLTVKMGSLPYLVVFASAFGAAIAGCVVAWSIAQAYKDFELKLGVLTTPSMIVMLQTKASGESNLPKPSGVVLLRQLKEVVKRVDPAASFGLGPIPGSLFSYYRDTSWVSGYVVGHHVVSSSLATPVFVSPGWFDAAGVRFLAGHNFHNVGATSGSFNIIIDSTMAKDLFGGVRRSIGRTFINGHNHPVRVVGVTNKLYMLGGGEGPTPILFYNIAIASYVVYDPPIIVLTGGKFTASQIFDLRSSINRALNVMHSSLEVRSIENRSDVIARIESPVYRISIASVLFSVLIWLLALSSVNMQLRVFFETRKRVHAIQSAIGADPRRLYSWMLLVTLGIAVAGIAASLLIIPWMAAEFALLTNELVKPFGWPTWIALGALLLAVFLVTHFPARRAARAEPAASLHEL</sequence>
<name>T1CNJ6_9ZZZZ</name>
<dbReference type="EMBL" id="AUZX01004716">
    <property type="protein sequence ID" value="EQD70049.1"/>
    <property type="molecule type" value="Genomic_DNA"/>
</dbReference>
<feature type="domain" description="MacB-like periplasmic core" evidence="9">
    <location>
        <begin position="454"/>
        <end position="590"/>
    </location>
</feature>
<evidence type="ECO:0000256" key="2">
    <source>
        <dbReference type="ARBA" id="ARBA00022475"/>
    </source>
</evidence>
<feature type="domain" description="MacB-like periplasmic core" evidence="9">
    <location>
        <begin position="64"/>
        <end position="193"/>
    </location>
</feature>
<evidence type="ECO:0000259" key="8">
    <source>
        <dbReference type="Pfam" id="PF02687"/>
    </source>
</evidence>
<comment type="subcellular location">
    <subcellularLocation>
        <location evidence="1">Cell membrane</location>
        <topology evidence="1">Multi-pass membrane protein</topology>
    </subcellularLocation>
</comment>
<feature type="transmembrane region" description="Helical" evidence="7">
    <location>
        <begin position="658"/>
        <end position="683"/>
    </location>
</feature>
<evidence type="ECO:0000256" key="3">
    <source>
        <dbReference type="ARBA" id="ARBA00022692"/>
    </source>
</evidence>
<dbReference type="InterPro" id="IPR025857">
    <property type="entry name" value="MacB_PCD"/>
</dbReference>
<evidence type="ECO:0000256" key="7">
    <source>
        <dbReference type="SAM" id="Phobius"/>
    </source>
</evidence>
<gene>
    <name evidence="10" type="ORF">B1A_06510</name>
</gene>
<dbReference type="GO" id="GO:0022857">
    <property type="term" value="F:transmembrane transporter activity"/>
    <property type="evidence" value="ECO:0007669"/>
    <property type="project" value="TreeGrafter"/>
</dbReference>
<evidence type="ECO:0000256" key="5">
    <source>
        <dbReference type="ARBA" id="ARBA00023136"/>
    </source>
</evidence>
<organism evidence="10">
    <name type="scientific">mine drainage metagenome</name>
    <dbReference type="NCBI Taxonomy" id="410659"/>
    <lineage>
        <taxon>unclassified sequences</taxon>
        <taxon>metagenomes</taxon>
        <taxon>ecological metagenomes</taxon>
    </lineage>
</organism>
<protein>
    <submittedName>
        <fullName evidence="10">Membrane protein containing DUF214, permase predicted</fullName>
    </submittedName>
</protein>
<keyword evidence="2" id="KW-1003">Cell membrane</keyword>
<keyword evidence="3 7" id="KW-0812">Transmembrane</keyword>
<dbReference type="Pfam" id="PF02687">
    <property type="entry name" value="FtsX"/>
    <property type="match status" value="1"/>
</dbReference>
<feature type="transmembrane region" description="Helical" evidence="7">
    <location>
        <begin position="746"/>
        <end position="765"/>
    </location>
</feature>
<keyword evidence="4 7" id="KW-1133">Transmembrane helix</keyword>
<dbReference type="GO" id="GO:0005886">
    <property type="term" value="C:plasma membrane"/>
    <property type="evidence" value="ECO:0007669"/>
    <property type="project" value="UniProtKB-SubCell"/>
</dbReference>
<feature type="transmembrane region" description="Helical" evidence="7">
    <location>
        <begin position="251"/>
        <end position="271"/>
    </location>
</feature>
<feature type="transmembrane region" description="Helical" evidence="7">
    <location>
        <begin position="703"/>
        <end position="726"/>
    </location>
</feature>
<feature type="transmembrane region" description="Helical" evidence="7">
    <location>
        <begin position="387"/>
        <end position="409"/>
    </location>
</feature>
<comment type="similarity">
    <text evidence="6">Belongs to the ABC-4 integral membrane protein family.</text>
</comment>
<reference evidence="10" key="1">
    <citation type="submission" date="2013-08" db="EMBL/GenBank/DDBJ databases">
        <authorList>
            <person name="Mendez C."/>
            <person name="Richter M."/>
            <person name="Ferrer M."/>
            <person name="Sanchez J."/>
        </authorList>
    </citation>
    <scope>NUCLEOTIDE SEQUENCE</scope>
</reference>
<evidence type="ECO:0000256" key="6">
    <source>
        <dbReference type="ARBA" id="ARBA00038076"/>
    </source>
</evidence>
<evidence type="ECO:0000256" key="1">
    <source>
        <dbReference type="ARBA" id="ARBA00004651"/>
    </source>
</evidence>
<evidence type="ECO:0000313" key="10">
    <source>
        <dbReference type="EMBL" id="EQD70049.1"/>
    </source>
</evidence>
<dbReference type="AlphaFoldDB" id="T1CNJ6"/>
<dbReference type="Pfam" id="PF12704">
    <property type="entry name" value="MacB_PCD"/>
    <property type="match status" value="2"/>
</dbReference>
<dbReference type="PANTHER" id="PTHR30572:SF4">
    <property type="entry name" value="ABC TRANSPORTER PERMEASE YTRF"/>
    <property type="match status" value="1"/>
</dbReference>
<dbReference type="InterPro" id="IPR003838">
    <property type="entry name" value="ABC3_permease_C"/>
</dbReference>
<dbReference type="InterPro" id="IPR050250">
    <property type="entry name" value="Macrolide_Exporter_MacB"/>
</dbReference>
<feature type="transmembrane region" description="Helical" evidence="7">
    <location>
        <begin position="338"/>
        <end position="357"/>
    </location>
</feature>
<feature type="domain" description="ABC3 transporter permease C-terminal" evidence="8">
    <location>
        <begin position="662"/>
        <end position="775"/>
    </location>
</feature>
<keyword evidence="5 7" id="KW-0472">Membrane</keyword>
<dbReference type="PANTHER" id="PTHR30572">
    <property type="entry name" value="MEMBRANE COMPONENT OF TRANSPORTER-RELATED"/>
    <property type="match status" value="1"/>
</dbReference>